<dbReference type="OrthoDB" id="495351at2"/>
<keyword evidence="2" id="KW-1185">Reference proteome</keyword>
<dbReference type="Pfam" id="PF01724">
    <property type="entry name" value="DUF29"/>
    <property type="match status" value="1"/>
</dbReference>
<dbReference type="AlphaFoldDB" id="A0A6N8FXL3"/>
<dbReference type="Gene3D" id="1.20.1220.20">
    <property type="entry name" value="Uncharcterised protein PF01724"/>
    <property type="match status" value="1"/>
</dbReference>
<dbReference type="PANTHER" id="PTHR34235">
    <property type="entry name" value="SLR1203 PROTEIN-RELATED"/>
    <property type="match status" value="1"/>
</dbReference>
<accession>A0A6N8FXL3</accession>
<evidence type="ECO:0000313" key="2">
    <source>
        <dbReference type="Proteomes" id="UP000441797"/>
    </source>
</evidence>
<dbReference type="InterPro" id="IPR002636">
    <property type="entry name" value="DUF29"/>
</dbReference>
<reference evidence="1 2" key="1">
    <citation type="journal article" date="2019" name="Front. Microbiol.">
        <title>Genomic Features for Desiccation Tolerance and Sugar Biosynthesis in the Extremophile Gloeocapsopsis sp. UTEX B3054.</title>
        <authorList>
            <person name="Urrejola C."/>
            <person name="Alcorta J."/>
            <person name="Salas L."/>
            <person name="Vasquez M."/>
            <person name="Polz M.F."/>
            <person name="Vicuna R."/>
            <person name="Diez B."/>
        </authorList>
    </citation>
    <scope>NUCLEOTIDE SEQUENCE [LARGE SCALE GENOMIC DNA]</scope>
    <source>
        <strain evidence="1 2">1H9</strain>
    </source>
</reference>
<comment type="caution">
    <text evidence="1">The sequence shown here is derived from an EMBL/GenBank/DDBJ whole genome shotgun (WGS) entry which is preliminary data.</text>
</comment>
<dbReference type="EMBL" id="NAPY01000013">
    <property type="protein sequence ID" value="MUL36666.1"/>
    <property type="molecule type" value="Genomic_DNA"/>
</dbReference>
<protein>
    <recommendedName>
        <fullName evidence="3">DUF29 domain-containing protein</fullName>
    </recommendedName>
</protein>
<name>A0A6N8FXL3_9CHRO</name>
<proteinExistence type="predicted"/>
<evidence type="ECO:0000313" key="1">
    <source>
        <dbReference type="EMBL" id="MUL36666.1"/>
    </source>
</evidence>
<dbReference type="RefSeq" id="WP_105221519.1">
    <property type="nucleotide sequence ID" value="NZ_CAWNSU010000096.1"/>
</dbReference>
<dbReference type="PANTHER" id="PTHR34235:SF1">
    <property type="entry name" value="SLR0416 PROTEIN"/>
    <property type="match status" value="1"/>
</dbReference>
<gene>
    <name evidence="1" type="ORF">BWI75_09985</name>
</gene>
<organism evidence="1 2">
    <name type="scientific">Gloeocapsopsis dulcis AAB1 = 1H9</name>
    <dbReference type="NCBI Taxonomy" id="1433147"/>
    <lineage>
        <taxon>Bacteria</taxon>
        <taxon>Bacillati</taxon>
        <taxon>Cyanobacteriota</taxon>
        <taxon>Cyanophyceae</taxon>
        <taxon>Oscillatoriophycideae</taxon>
        <taxon>Chroococcales</taxon>
        <taxon>Chroococcaceae</taxon>
        <taxon>Gloeocapsopsis</taxon>
        <taxon>Gloeocapsopsis dulcis</taxon>
    </lineage>
</organism>
<dbReference type="Proteomes" id="UP000441797">
    <property type="component" value="Unassembled WGS sequence"/>
</dbReference>
<evidence type="ECO:0008006" key="3">
    <source>
        <dbReference type="Google" id="ProtNLM"/>
    </source>
</evidence>
<sequence>MEELLELRELLQQGKVDEALLLVDELEDMSLSDKINKIDSYGVILLVHLIKQQAEGRSTRSWEISIENAAREIRKLNKRRKAGGYYLSPTQLSEILQEGYQIALKRASAEAFEGRFEAEELESMVNQQAILSQAITLL</sequence>